<evidence type="ECO:0000313" key="1">
    <source>
        <dbReference type="EMBL" id="KKM27429.1"/>
    </source>
</evidence>
<protein>
    <submittedName>
        <fullName evidence="1">Uncharacterized protein</fullName>
    </submittedName>
</protein>
<gene>
    <name evidence="1" type="ORF">LCGC14_1574800</name>
</gene>
<dbReference type="EMBL" id="LAZR01012323">
    <property type="protein sequence ID" value="KKM27429.1"/>
    <property type="molecule type" value="Genomic_DNA"/>
</dbReference>
<reference evidence="1" key="1">
    <citation type="journal article" date="2015" name="Nature">
        <title>Complex archaea that bridge the gap between prokaryotes and eukaryotes.</title>
        <authorList>
            <person name="Spang A."/>
            <person name="Saw J.H."/>
            <person name="Jorgensen S.L."/>
            <person name="Zaremba-Niedzwiedzka K."/>
            <person name="Martijn J."/>
            <person name="Lind A.E."/>
            <person name="van Eijk R."/>
            <person name="Schleper C."/>
            <person name="Guy L."/>
            <person name="Ettema T.J."/>
        </authorList>
    </citation>
    <scope>NUCLEOTIDE SEQUENCE</scope>
</reference>
<comment type="caution">
    <text evidence="1">The sequence shown here is derived from an EMBL/GenBank/DDBJ whole genome shotgun (WGS) entry which is preliminary data.</text>
</comment>
<sequence>VMRVLNSNDRFALMVILKLRWIELLDGKDLQKVLNNTKIKFIEKISGVVRENLTDPFMNLNRFAYDLEYFVGLLLKIYDLDKKSWTTFYDEIAVLHKEFLEFLDKVIKHAGKNLMYEPEEIKEKAIKLKKGW</sequence>
<proteinExistence type="predicted"/>
<name>A0A0F9J4T6_9ZZZZ</name>
<organism evidence="1">
    <name type="scientific">marine sediment metagenome</name>
    <dbReference type="NCBI Taxonomy" id="412755"/>
    <lineage>
        <taxon>unclassified sequences</taxon>
        <taxon>metagenomes</taxon>
        <taxon>ecological metagenomes</taxon>
    </lineage>
</organism>
<accession>A0A0F9J4T6</accession>
<dbReference type="AlphaFoldDB" id="A0A0F9J4T6"/>
<feature type="non-terminal residue" evidence="1">
    <location>
        <position position="1"/>
    </location>
</feature>